<feature type="region of interest" description="Disordered" evidence="2">
    <location>
        <begin position="477"/>
        <end position="559"/>
    </location>
</feature>
<comment type="caution">
    <text evidence="6">The sequence shown here is derived from an EMBL/GenBank/DDBJ whole genome shotgun (WGS) entry which is preliminary data.</text>
</comment>
<dbReference type="InterPro" id="IPR004474">
    <property type="entry name" value="LytR_CpsA_psr"/>
</dbReference>
<dbReference type="Pfam" id="PF03816">
    <property type="entry name" value="LytR_cpsA_psr"/>
    <property type="match status" value="1"/>
</dbReference>
<dbReference type="Gene3D" id="3.40.630.190">
    <property type="entry name" value="LCP protein"/>
    <property type="match status" value="1"/>
</dbReference>
<evidence type="ECO:0000259" key="5">
    <source>
        <dbReference type="Pfam" id="PF13399"/>
    </source>
</evidence>
<feature type="compositionally biased region" description="Basic residues" evidence="2">
    <location>
        <begin position="1"/>
        <end position="12"/>
    </location>
</feature>
<dbReference type="Pfam" id="PF13399">
    <property type="entry name" value="LytR_C"/>
    <property type="match status" value="1"/>
</dbReference>
<evidence type="ECO:0000313" key="7">
    <source>
        <dbReference type="Proteomes" id="UP000638313"/>
    </source>
</evidence>
<dbReference type="Proteomes" id="UP000638313">
    <property type="component" value="Unassembled WGS sequence"/>
</dbReference>
<reference evidence="6" key="2">
    <citation type="submission" date="2020-09" db="EMBL/GenBank/DDBJ databases">
        <authorList>
            <person name="Sun Q."/>
            <person name="Ohkuma M."/>
        </authorList>
    </citation>
    <scope>NUCLEOTIDE SEQUENCE</scope>
    <source>
        <strain evidence="6">JCM 4059</strain>
    </source>
</reference>
<dbReference type="AlphaFoldDB" id="A0A919BB26"/>
<comment type="similarity">
    <text evidence="1">Belongs to the LytR/CpsA/Psr (LCP) family.</text>
</comment>
<feature type="transmembrane region" description="Helical" evidence="3">
    <location>
        <begin position="34"/>
        <end position="56"/>
    </location>
</feature>
<evidence type="ECO:0000259" key="4">
    <source>
        <dbReference type="Pfam" id="PF03816"/>
    </source>
</evidence>
<accession>A0A919BB26</accession>
<evidence type="ECO:0000256" key="2">
    <source>
        <dbReference type="SAM" id="MobiDB-lite"/>
    </source>
</evidence>
<feature type="domain" description="LytR/CpsA/Psr regulator C-terminal" evidence="5">
    <location>
        <begin position="384"/>
        <end position="469"/>
    </location>
</feature>
<evidence type="ECO:0000256" key="1">
    <source>
        <dbReference type="ARBA" id="ARBA00006068"/>
    </source>
</evidence>
<dbReference type="PANTHER" id="PTHR33392:SF6">
    <property type="entry name" value="POLYISOPRENYL-TEICHOIC ACID--PEPTIDOGLYCAN TEICHOIC ACID TRANSFERASE TAGU"/>
    <property type="match status" value="1"/>
</dbReference>
<feature type="region of interest" description="Disordered" evidence="2">
    <location>
        <begin position="1"/>
        <end position="25"/>
    </location>
</feature>
<dbReference type="InterPro" id="IPR050922">
    <property type="entry name" value="LytR/CpsA/Psr_CW_biosynth"/>
</dbReference>
<dbReference type="EMBL" id="BNBD01000027">
    <property type="protein sequence ID" value="GHF74532.1"/>
    <property type="molecule type" value="Genomic_DNA"/>
</dbReference>
<keyword evidence="3" id="KW-0472">Membrane</keyword>
<keyword evidence="7" id="KW-1185">Reference proteome</keyword>
<evidence type="ECO:0000256" key="3">
    <source>
        <dbReference type="SAM" id="Phobius"/>
    </source>
</evidence>
<feature type="compositionally biased region" description="Gly residues" evidence="2">
    <location>
        <begin position="518"/>
        <end position="542"/>
    </location>
</feature>
<sequence>MTAQTRRPRHRTVPAPVPHPDGAVRRRPRWGMRLATGVAVAVLGTGGIGHAVVMGLEGGIGRVDAFDGLSGRPDGGRGTNVLLVGTDGRDKITEDERRRFHLGGVPCHCTDTMMLVHLSADHDRATVVSLPRDTYTEIPEYTDATGRIRPPHVVKLNAAYAEGGPGMTVRSVERLTGVHVDHYLEVDFTSFMKTVDAVGGVQVCTPRPLKDPYSGLDLPPGTSTLDGGQALQYVRSRHLDGAADLGRMQRQQRFVASLMHKATSGGVLLNPVRFQEVAAAVAGSVRADRGLGTAELVELGRALRKLTPASAEFTSVPVAVADFPVPGIGSTVRWDEAAAGKLFQAVRDDRPVNAAPRAPHSAHDAKAQPRSAPGTAVEVAPELVRVQVLNGSGRTGLARATDQALRGTGFATTGHPADAPAPADGQTMITYDPRWDRSVRSLAAALPDARLTPVPGQGPLMKVTLGPDFTQVRPVRAQEAPRGPGISVVTGDEVVCPDRGTERGTEPGPGPGEPSSAGPGGASPGGDHGAGRTTGHGAGTGSGRAPAGRPVRPEGRLPQ</sequence>
<keyword evidence="3" id="KW-0812">Transmembrane</keyword>
<dbReference type="PANTHER" id="PTHR33392">
    <property type="entry name" value="POLYISOPRENYL-TEICHOIC ACID--PEPTIDOGLYCAN TEICHOIC ACID TRANSFERASE TAGU"/>
    <property type="match status" value="1"/>
</dbReference>
<dbReference type="NCBIfam" id="TIGR00350">
    <property type="entry name" value="lytR_cpsA_psr"/>
    <property type="match status" value="1"/>
</dbReference>
<organism evidence="6 7">
    <name type="scientific">Streptomyces mashuensis</name>
    <dbReference type="NCBI Taxonomy" id="33904"/>
    <lineage>
        <taxon>Bacteria</taxon>
        <taxon>Bacillati</taxon>
        <taxon>Actinomycetota</taxon>
        <taxon>Actinomycetes</taxon>
        <taxon>Kitasatosporales</taxon>
        <taxon>Streptomycetaceae</taxon>
        <taxon>Streptomyces</taxon>
    </lineage>
</organism>
<dbReference type="InterPro" id="IPR027381">
    <property type="entry name" value="LytR/CpsA/Psr_C"/>
</dbReference>
<keyword evidence="3" id="KW-1133">Transmembrane helix</keyword>
<dbReference type="Gene3D" id="3.30.70.2390">
    <property type="match status" value="1"/>
</dbReference>
<name>A0A919BB26_9ACTN</name>
<gene>
    <name evidence="6" type="ORF">GCM10010218_64510</name>
</gene>
<reference evidence="6" key="1">
    <citation type="journal article" date="2014" name="Int. J. Syst. Evol. Microbiol.">
        <title>Complete genome sequence of Corynebacterium casei LMG S-19264T (=DSM 44701T), isolated from a smear-ripened cheese.</title>
        <authorList>
            <consortium name="US DOE Joint Genome Institute (JGI-PGF)"/>
            <person name="Walter F."/>
            <person name="Albersmeier A."/>
            <person name="Kalinowski J."/>
            <person name="Ruckert C."/>
        </authorList>
    </citation>
    <scope>NUCLEOTIDE SEQUENCE</scope>
    <source>
        <strain evidence="6">JCM 4059</strain>
    </source>
</reference>
<protein>
    <submittedName>
        <fullName evidence="6">LytR family transcriptional regulator</fullName>
    </submittedName>
</protein>
<evidence type="ECO:0000313" key="6">
    <source>
        <dbReference type="EMBL" id="GHF74532.1"/>
    </source>
</evidence>
<feature type="domain" description="Cell envelope-related transcriptional attenuator" evidence="4">
    <location>
        <begin position="110"/>
        <end position="263"/>
    </location>
</feature>
<proteinExistence type="inferred from homology"/>
<feature type="region of interest" description="Disordered" evidence="2">
    <location>
        <begin position="350"/>
        <end position="372"/>
    </location>
</feature>